<dbReference type="Proteomes" id="UP000306791">
    <property type="component" value="Unassembled WGS sequence"/>
</dbReference>
<dbReference type="RefSeq" id="WP_138233893.1">
    <property type="nucleotide sequence ID" value="NZ_CP185860.1"/>
</dbReference>
<reference evidence="1 2" key="1">
    <citation type="submission" date="2019-05" db="EMBL/GenBank/DDBJ databases">
        <title>Microbulbifer harenosus sp. nov., an alginate-degrading bacterium isolated from coastal sand.</title>
        <authorList>
            <person name="Huang H."/>
            <person name="Mo K."/>
            <person name="Bao S."/>
        </authorList>
    </citation>
    <scope>NUCLEOTIDE SEQUENCE [LARGE SCALE GENOMIC DNA]</scope>
    <source>
        <strain evidence="1 2">HB161719</strain>
    </source>
</reference>
<proteinExistence type="predicted"/>
<name>A0ABY2UNY0_9GAMM</name>
<dbReference type="SUPFAM" id="SSF51161">
    <property type="entry name" value="Trimeric LpxA-like enzymes"/>
    <property type="match status" value="1"/>
</dbReference>
<gene>
    <name evidence="1" type="ORF">FDY93_01135</name>
</gene>
<dbReference type="Gene3D" id="2.160.10.10">
    <property type="entry name" value="Hexapeptide repeat proteins"/>
    <property type="match status" value="1"/>
</dbReference>
<evidence type="ECO:0000313" key="1">
    <source>
        <dbReference type="EMBL" id="TLM80008.1"/>
    </source>
</evidence>
<evidence type="ECO:0000313" key="2">
    <source>
        <dbReference type="Proteomes" id="UP000306791"/>
    </source>
</evidence>
<evidence type="ECO:0008006" key="3">
    <source>
        <dbReference type="Google" id="ProtNLM"/>
    </source>
</evidence>
<dbReference type="PANTHER" id="PTHR42811">
    <property type="entry name" value="SERINE ACETYLTRANSFERASE"/>
    <property type="match status" value="1"/>
</dbReference>
<dbReference type="InterPro" id="IPR011004">
    <property type="entry name" value="Trimer_LpxA-like_sf"/>
</dbReference>
<keyword evidence="2" id="KW-1185">Reference proteome</keyword>
<sequence>MNNDPAGAEKIKSFIGSLPAEVQSYILQDIERWVDVVKPIGDPFERLWSGRQEFRSLIQYRMRIAQKKFEVAGLLSRFRSVVGSSPWMFVTNLFVSCDNVGPGFYIEHGFSTVIFAKSIGKNFWVNQNVTIGSGKGGNPTILDNVSVRANSVVIGNITVANGVVVGAGAILNFDVPEGSKVVMQKPRVLLPD</sequence>
<protein>
    <recommendedName>
        <fullName evidence="3">Serine acetyltransferase</fullName>
    </recommendedName>
</protein>
<comment type="caution">
    <text evidence="1">The sequence shown here is derived from an EMBL/GenBank/DDBJ whole genome shotgun (WGS) entry which is preliminary data.</text>
</comment>
<organism evidence="1 2">
    <name type="scientific">Microbulbifer harenosus</name>
    <dbReference type="NCBI Taxonomy" id="2576840"/>
    <lineage>
        <taxon>Bacteria</taxon>
        <taxon>Pseudomonadati</taxon>
        <taxon>Pseudomonadota</taxon>
        <taxon>Gammaproteobacteria</taxon>
        <taxon>Cellvibrionales</taxon>
        <taxon>Microbulbiferaceae</taxon>
        <taxon>Microbulbifer</taxon>
    </lineage>
</organism>
<accession>A0ABY2UNY0</accession>
<dbReference type="EMBL" id="VANI01000001">
    <property type="protein sequence ID" value="TLM80008.1"/>
    <property type="molecule type" value="Genomic_DNA"/>
</dbReference>